<keyword evidence="9" id="KW-0832">Ubl conjugation</keyword>
<keyword evidence="3" id="KW-0597">Phosphoprotein</keyword>
<evidence type="ECO:0000256" key="5">
    <source>
        <dbReference type="ARBA" id="ARBA00022741"/>
    </source>
</evidence>
<keyword evidence="2" id="KW-0217">Developmental protein</keyword>
<comment type="cofactor">
    <cofactor evidence="1">
        <name>Mg(2+)</name>
        <dbReference type="ChEBI" id="CHEBI:18420"/>
    </cofactor>
</comment>
<keyword evidence="8" id="KW-0460">Magnesium</keyword>
<evidence type="ECO:0000256" key="3">
    <source>
        <dbReference type="ARBA" id="ARBA00022553"/>
    </source>
</evidence>
<evidence type="ECO:0000256" key="8">
    <source>
        <dbReference type="ARBA" id="ARBA00022842"/>
    </source>
</evidence>
<keyword evidence="6" id="KW-0221">Differentiation</keyword>
<evidence type="ECO:0000313" key="12">
    <source>
        <dbReference type="EMBL" id="KAJ6225803.1"/>
    </source>
</evidence>
<dbReference type="GO" id="GO:0050321">
    <property type="term" value="F:tau-protein kinase activity"/>
    <property type="evidence" value="ECO:0007669"/>
    <property type="project" value="TreeGrafter"/>
</dbReference>
<evidence type="ECO:0000256" key="2">
    <source>
        <dbReference type="ARBA" id="ARBA00022473"/>
    </source>
</evidence>
<gene>
    <name evidence="12" type="ORF">RDWZM_004348</name>
</gene>
<dbReference type="GO" id="GO:0000226">
    <property type="term" value="P:microtubule cytoskeleton organization"/>
    <property type="evidence" value="ECO:0007669"/>
    <property type="project" value="TreeGrafter"/>
</dbReference>
<dbReference type="GO" id="GO:0035556">
    <property type="term" value="P:intracellular signal transduction"/>
    <property type="evidence" value="ECO:0007669"/>
    <property type="project" value="TreeGrafter"/>
</dbReference>
<keyword evidence="10" id="KW-0744">Spermatogenesis</keyword>
<dbReference type="AlphaFoldDB" id="A0A9Q0RRQ5"/>
<dbReference type="InterPro" id="IPR008271">
    <property type="entry name" value="Ser/Thr_kinase_AS"/>
</dbReference>
<evidence type="ECO:0000256" key="4">
    <source>
        <dbReference type="ARBA" id="ARBA00022723"/>
    </source>
</evidence>
<dbReference type="PROSITE" id="PS00108">
    <property type="entry name" value="PROTEIN_KINASE_ST"/>
    <property type="match status" value="1"/>
</dbReference>
<dbReference type="Proteomes" id="UP001142055">
    <property type="component" value="Chromosome 1"/>
</dbReference>
<dbReference type="GO" id="GO:0007283">
    <property type="term" value="P:spermatogenesis"/>
    <property type="evidence" value="ECO:0007669"/>
    <property type="project" value="UniProtKB-KW"/>
</dbReference>
<feature type="domain" description="Protein kinase" evidence="11">
    <location>
        <begin position="22"/>
        <end position="278"/>
    </location>
</feature>
<dbReference type="OMA" id="CENIMLD"/>
<evidence type="ECO:0000259" key="11">
    <source>
        <dbReference type="PROSITE" id="PS50011"/>
    </source>
</evidence>
<dbReference type="InterPro" id="IPR000719">
    <property type="entry name" value="Prot_kinase_dom"/>
</dbReference>
<evidence type="ECO:0000256" key="1">
    <source>
        <dbReference type="ARBA" id="ARBA00001946"/>
    </source>
</evidence>
<dbReference type="PANTHER" id="PTHR24346">
    <property type="entry name" value="MAP/MICROTUBULE AFFINITY-REGULATING KINASE"/>
    <property type="match status" value="1"/>
</dbReference>
<evidence type="ECO:0000313" key="13">
    <source>
        <dbReference type="Proteomes" id="UP001142055"/>
    </source>
</evidence>
<dbReference type="OrthoDB" id="504170at2759"/>
<name>A0A9Q0RRQ5_BLOTA</name>
<keyword evidence="13" id="KW-1185">Reference proteome</keyword>
<dbReference type="GO" id="GO:0000287">
    <property type="term" value="F:magnesium ion binding"/>
    <property type="evidence" value="ECO:0007669"/>
    <property type="project" value="UniProtKB-ARBA"/>
</dbReference>
<dbReference type="GO" id="GO:0005737">
    <property type="term" value="C:cytoplasm"/>
    <property type="evidence" value="ECO:0007669"/>
    <property type="project" value="TreeGrafter"/>
</dbReference>
<evidence type="ECO:0000256" key="9">
    <source>
        <dbReference type="ARBA" id="ARBA00022843"/>
    </source>
</evidence>
<dbReference type="GO" id="GO:0030154">
    <property type="term" value="P:cell differentiation"/>
    <property type="evidence" value="ECO:0007669"/>
    <property type="project" value="UniProtKB-KW"/>
</dbReference>
<organism evidence="12 13">
    <name type="scientific">Blomia tropicalis</name>
    <name type="common">Mite</name>
    <dbReference type="NCBI Taxonomy" id="40697"/>
    <lineage>
        <taxon>Eukaryota</taxon>
        <taxon>Metazoa</taxon>
        <taxon>Ecdysozoa</taxon>
        <taxon>Arthropoda</taxon>
        <taxon>Chelicerata</taxon>
        <taxon>Arachnida</taxon>
        <taxon>Acari</taxon>
        <taxon>Acariformes</taxon>
        <taxon>Sarcoptiformes</taxon>
        <taxon>Astigmata</taxon>
        <taxon>Glycyphagoidea</taxon>
        <taxon>Echimyopodidae</taxon>
        <taxon>Blomia</taxon>
    </lineage>
</organism>
<dbReference type="SUPFAM" id="SSF56112">
    <property type="entry name" value="Protein kinase-like (PK-like)"/>
    <property type="match status" value="1"/>
</dbReference>
<evidence type="ECO:0000256" key="6">
    <source>
        <dbReference type="ARBA" id="ARBA00022782"/>
    </source>
</evidence>
<dbReference type="PROSITE" id="PS50011">
    <property type="entry name" value="PROTEIN_KINASE_DOM"/>
    <property type="match status" value="1"/>
</dbReference>
<dbReference type="Pfam" id="PF00069">
    <property type="entry name" value="Pkinase"/>
    <property type="match status" value="1"/>
</dbReference>
<dbReference type="PANTHER" id="PTHR24346:SF102">
    <property type="entry name" value="TESTIS-SPECIFIC SERINE_THREONINE-PROTEIN KINASE 1"/>
    <property type="match status" value="1"/>
</dbReference>
<dbReference type="SMART" id="SM00220">
    <property type="entry name" value="S_TKc"/>
    <property type="match status" value="1"/>
</dbReference>
<dbReference type="InterPro" id="IPR011009">
    <property type="entry name" value="Kinase-like_dom_sf"/>
</dbReference>
<sequence length="291" mass="33395">MQPVKNVELAPNDVKLLSLKGFTVGDALNSGSFACVCKATYKNVPAAVKVIDLEKTSDDYRLKFLPRELYTMKKLKHDYLIEIIDIFVIGNRVLVFMELADGGDFLDLLQKTKELSESDARRYYMQFGDALRYMHEIGFAHRDIKCENILLNKAHTTAKLTDYGFTRSCFERRSGMRQLSDTYCGSTAYVAPEVLQSTPYNPMISDVWSMGIVLYVLVQASLPFSDRDTKKLLRDQLERDYKFVKNVTKQCKDVIAAHLNPNPSTRASMLDIFQYEWFASHRKRSTDDDDD</sequence>
<dbReference type="Gene3D" id="1.10.510.10">
    <property type="entry name" value="Transferase(Phosphotransferase) domain 1"/>
    <property type="match status" value="1"/>
</dbReference>
<dbReference type="PIRSF" id="PIRSF000654">
    <property type="entry name" value="Integrin-linked_kinase"/>
    <property type="match status" value="1"/>
</dbReference>
<comment type="caution">
    <text evidence="12">The sequence shown here is derived from an EMBL/GenBank/DDBJ whole genome shotgun (WGS) entry which is preliminary data.</text>
</comment>
<dbReference type="GO" id="GO:0005524">
    <property type="term" value="F:ATP binding"/>
    <property type="evidence" value="ECO:0007669"/>
    <property type="project" value="UniProtKB-KW"/>
</dbReference>
<evidence type="ECO:0000256" key="10">
    <source>
        <dbReference type="ARBA" id="ARBA00022871"/>
    </source>
</evidence>
<dbReference type="EMBL" id="JAPWDV010000001">
    <property type="protein sequence ID" value="KAJ6225803.1"/>
    <property type="molecule type" value="Genomic_DNA"/>
</dbReference>
<reference evidence="12" key="1">
    <citation type="submission" date="2022-12" db="EMBL/GenBank/DDBJ databases">
        <title>Genome assemblies of Blomia tropicalis.</title>
        <authorList>
            <person name="Cui Y."/>
        </authorList>
    </citation>
    <scope>NUCLEOTIDE SEQUENCE</scope>
    <source>
        <tissue evidence="12">Adult mites</tissue>
    </source>
</reference>
<keyword evidence="5" id="KW-0547">Nucleotide-binding</keyword>
<accession>A0A9Q0RRQ5</accession>
<dbReference type="FunFam" id="1.10.510.10:FF:000658">
    <property type="entry name" value="Protein CBG12184"/>
    <property type="match status" value="1"/>
</dbReference>
<protein>
    <recommendedName>
        <fullName evidence="11">Protein kinase domain-containing protein</fullName>
    </recommendedName>
</protein>
<evidence type="ECO:0000256" key="7">
    <source>
        <dbReference type="ARBA" id="ARBA00022840"/>
    </source>
</evidence>
<keyword evidence="4" id="KW-0479">Metal-binding</keyword>
<keyword evidence="7" id="KW-0067">ATP-binding</keyword>
<proteinExistence type="predicted"/>